<accession>A0ABP8QN57</accession>
<evidence type="ECO:0008006" key="5">
    <source>
        <dbReference type="Google" id="ProtNLM"/>
    </source>
</evidence>
<sequence>MGAGAATLALLAYNALQISTYGALGLYATQSFEKYTGLSLPWWAFALVGVALVAWLGFTGIHTSARVLGVLLVLEVTVLVVMAVCVLAKGGAGSTSFTSPGGVSVRRVAYRSVVWRPGSSGGVPAHRVAAQPVGWCADHRAATRSQMAPFRSPKLSTTCGRGLSRVHLAGASLTSPNRGGCHVSRRSDRLRRQRAGR</sequence>
<feature type="transmembrane region" description="Helical" evidence="2">
    <location>
        <begin position="40"/>
        <end position="61"/>
    </location>
</feature>
<feature type="compositionally biased region" description="Basic residues" evidence="1">
    <location>
        <begin position="188"/>
        <end position="197"/>
    </location>
</feature>
<feature type="transmembrane region" description="Helical" evidence="2">
    <location>
        <begin position="6"/>
        <end position="28"/>
    </location>
</feature>
<keyword evidence="2" id="KW-1133">Transmembrane helix</keyword>
<keyword evidence="2" id="KW-0472">Membrane</keyword>
<dbReference type="Gene3D" id="1.20.1740.10">
    <property type="entry name" value="Amino acid/polyamine transporter I"/>
    <property type="match status" value="1"/>
</dbReference>
<gene>
    <name evidence="3" type="ORF">GCM10023191_063200</name>
</gene>
<keyword evidence="4" id="KW-1185">Reference proteome</keyword>
<evidence type="ECO:0000256" key="2">
    <source>
        <dbReference type="SAM" id="Phobius"/>
    </source>
</evidence>
<name>A0ABP8QN57_9ACTN</name>
<proteinExistence type="predicted"/>
<evidence type="ECO:0000313" key="3">
    <source>
        <dbReference type="EMBL" id="GAA4506304.1"/>
    </source>
</evidence>
<comment type="caution">
    <text evidence="3">The sequence shown here is derived from an EMBL/GenBank/DDBJ whole genome shotgun (WGS) entry which is preliminary data.</text>
</comment>
<reference evidence="4" key="1">
    <citation type="journal article" date="2019" name="Int. J. Syst. Evol. Microbiol.">
        <title>The Global Catalogue of Microorganisms (GCM) 10K type strain sequencing project: providing services to taxonomists for standard genome sequencing and annotation.</title>
        <authorList>
            <consortium name="The Broad Institute Genomics Platform"/>
            <consortium name="The Broad Institute Genome Sequencing Center for Infectious Disease"/>
            <person name="Wu L."/>
            <person name="Ma J."/>
        </authorList>
    </citation>
    <scope>NUCLEOTIDE SEQUENCE [LARGE SCALE GENOMIC DNA]</scope>
    <source>
        <strain evidence="4">JCM 17933</strain>
    </source>
</reference>
<keyword evidence="2" id="KW-0812">Transmembrane</keyword>
<evidence type="ECO:0000313" key="4">
    <source>
        <dbReference type="Proteomes" id="UP001500503"/>
    </source>
</evidence>
<evidence type="ECO:0000256" key="1">
    <source>
        <dbReference type="SAM" id="MobiDB-lite"/>
    </source>
</evidence>
<feature type="transmembrane region" description="Helical" evidence="2">
    <location>
        <begin position="67"/>
        <end position="88"/>
    </location>
</feature>
<organism evidence="3 4">
    <name type="scientific">Actinoallomurus oryzae</name>
    <dbReference type="NCBI Taxonomy" id="502180"/>
    <lineage>
        <taxon>Bacteria</taxon>
        <taxon>Bacillati</taxon>
        <taxon>Actinomycetota</taxon>
        <taxon>Actinomycetes</taxon>
        <taxon>Streptosporangiales</taxon>
        <taxon>Thermomonosporaceae</taxon>
        <taxon>Actinoallomurus</taxon>
    </lineage>
</organism>
<feature type="region of interest" description="Disordered" evidence="1">
    <location>
        <begin position="175"/>
        <end position="197"/>
    </location>
</feature>
<protein>
    <recommendedName>
        <fullName evidence="5">Amino acid permease/ SLC12A domain-containing protein</fullName>
    </recommendedName>
</protein>
<dbReference type="RefSeq" id="WP_345470055.1">
    <property type="nucleotide sequence ID" value="NZ_BAABHF010000039.1"/>
</dbReference>
<dbReference type="Proteomes" id="UP001500503">
    <property type="component" value="Unassembled WGS sequence"/>
</dbReference>
<dbReference type="EMBL" id="BAABHF010000039">
    <property type="protein sequence ID" value="GAA4506304.1"/>
    <property type="molecule type" value="Genomic_DNA"/>
</dbReference>